<proteinExistence type="inferred from homology"/>
<dbReference type="SUPFAM" id="SSF81419">
    <property type="entry name" value="Mitochondrial cytochrome c oxidase subunit VIIa"/>
    <property type="match status" value="1"/>
</dbReference>
<dbReference type="Gene3D" id="4.10.91.10">
    <property type="entry name" value="Cytochrome c oxidase, subunit VIIa"/>
    <property type="match status" value="1"/>
</dbReference>
<evidence type="ECO:0000256" key="2">
    <source>
        <dbReference type="ARBA" id="ARBA00009331"/>
    </source>
</evidence>
<protein>
    <submittedName>
        <fullName evidence="7">Uncharacterized protein</fullName>
    </submittedName>
</protein>
<feature type="transmembrane region" description="Helical" evidence="6">
    <location>
        <begin position="42"/>
        <end position="63"/>
    </location>
</feature>
<gene>
    <name evidence="7" type="ORF">CHIRRI_LOCUS737</name>
</gene>
<accession>A0A9N9RIK7</accession>
<evidence type="ECO:0000313" key="7">
    <source>
        <dbReference type="EMBL" id="CAG9797749.1"/>
    </source>
</evidence>
<comment type="subcellular location">
    <subcellularLocation>
        <location evidence="1">Mitochondrion inner membrane</location>
    </subcellularLocation>
</comment>
<dbReference type="GO" id="GO:0006123">
    <property type="term" value="P:mitochondrial electron transport, cytochrome c to oxygen"/>
    <property type="evidence" value="ECO:0007669"/>
    <property type="project" value="InterPro"/>
</dbReference>
<sequence>MAGASVQNIAKNLPEGLRKSMEKFQAPSSVPIHLKGGPFDRVLFGSTVVLCGLGVVGVLSFVYSMAKKK</sequence>
<keyword evidence="3" id="KW-0999">Mitochondrion inner membrane</keyword>
<reference evidence="7" key="1">
    <citation type="submission" date="2022-01" db="EMBL/GenBank/DDBJ databases">
        <authorList>
            <person name="King R."/>
        </authorList>
    </citation>
    <scope>NUCLEOTIDE SEQUENCE</scope>
</reference>
<name>A0A9N9RIK7_9DIPT</name>
<keyword evidence="8" id="KW-1185">Reference proteome</keyword>
<evidence type="ECO:0000256" key="3">
    <source>
        <dbReference type="ARBA" id="ARBA00022792"/>
    </source>
</evidence>
<evidence type="ECO:0000313" key="8">
    <source>
        <dbReference type="Proteomes" id="UP001153620"/>
    </source>
</evidence>
<reference evidence="7" key="2">
    <citation type="submission" date="2022-10" db="EMBL/GenBank/DDBJ databases">
        <authorList>
            <consortium name="ENA_rothamsted_submissions"/>
            <consortium name="culmorum"/>
            <person name="King R."/>
        </authorList>
    </citation>
    <scope>NUCLEOTIDE SEQUENCE</scope>
</reference>
<evidence type="ECO:0000256" key="6">
    <source>
        <dbReference type="SAM" id="Phobius"/>
    </source>
</evidence>
<organism evidence="7 8">
    <name type="scientific">Chironomus riparius</name>
    <dbReference type="NCBI Taxonomy" id="315576"/>
    <lineage>
        <taxon>Eukaryota</taxon>
        <taxon>Metazoa</taxon>
        <taxon>Ecdysozoa</taxon>
        <taxon>Arthropoda</taxon>
        <taxon>Hexapoda</taxon>
        <taxon>Insecta</taxon>
        <taxon>Pterygota</taxon>
        <taxon>Neoptera</taxon>
        <taxon>Endopterygota</taxon>
        <taxon>Diptera</taxon>
        <taxon>Nematocera</taxon>
        <taxon>Chironomoidea</taxon>
        <taxon>Chironomidae</taxon>
        <taxon>Chironominae</taxon>
        <taxon>Chironomus</taxon>
    </lineage>
</organism>
<keyword evidence="5 6" id="KW-0472">Membrane</keyword>
<keyword evidence="6" id="KW-1133">Transmembrane helix</keyword>
<evidence type="ECO:0000256" key="5">
    <source>
        <dbReference type="ARBA" id="ARBA00023136"/>
    </source>
</evidence>
<evidence type="ECO:0000256" key="1">
    <source>
        <dbReference type="ARBA" id="ARBA00004273"/>
    </source>
</evidence>
<dbReference type="GO" id="GO:0005743">
    <property type="term" value="C:mitochondrial inner membrane"/>
    <property type="evidence" value="ECO:0007669"/>
    <property type="project" value="UniProtKB-SubCell"/>
</dbReference>
<dbReference type="EMBL" id="OU895877">
    <property type="protein sequence ID" value="CAG9797749.1"/>
    <property type="molecule type" value="Genomic_DNA"/>
</dbReference>
<keyword evidence="6" id="KW-0812">Transmembrane</keyword>
<dbReference type="InterPro" id="IPR036539">
    <property type="entry name" value="Cyt_c_oxidase_su7a_sf"/>
</dbReference>
<comment type="similarity">
    <text evidence="2">Belongs to the cytochrome c oxidase VIIa family.</text>
</comment>
<dbReference type="Proteomes" id="UP001153620">
    <property type="component" value="Chromosome 1"/>
</dbReference>
<dbReference type="GO" id="GO:0045277">
    <property type="term" value="C:respiratory chain complex IV"/>
    <property type="evidence" value="ECO:0007669"/>
    <property type="project" value="InterPro"/>
</dbReference>
<dbReference type="OrthoDB" id="5966508at2759"/>
<evidence type="ECO:0000256" key="4">
    <source>
        <dbReference type="ARBA" id="ARBA00023128"/>
    </source>
</evidence>
<dbReference type="AlphaFoldDB" id="A0A9N9RIK7"/>
<keyword evidence="4" id="KW-0496">Mitochondrion</keyword>